<keyword evidence="2" id="KW-1185">Reference proteome</keyword>
<dbReference type="EMBL" id="JABWDY010012614">
    <property type="protein sequence ID" value="KAF5198988.1"/>
    <property type="molecule type" value="Genomic_DNA"/>
</dbReference>
<protein>
    <submittedName>
        <fullName evidence="1">Uncharacterized protein</fullName>
    </submittedName>
</protein>
<name>A0A7J6WPX5_THATH</name>
<evidence type="ECO:0000313" key="2">
    <source>
        <dbReference type="Proteomes" id="UP000554482"/>
    </source>
</evidence>
<dbReference type="AlphaFoldDB" id="A0A7J6WPX5"/>
<gene>
    <name evidence="1" type="ORF">FRX31_011424</name>
</gene>
<dbReference type="Proteomes" id="UP000554482">
    <property type="component" value="Unassembled WGS sequence"/>
</dbReference>
<sequence length="66" mass="7232">METVQPNVRDEIMRIIYVGLEASSSSPNKSATPTLLYQPYPTKSYICSYIKNTNPYGGSCSPAKGL</sequence>
<accession>A0A7J6WPX5</accession>
<reference evidence="1 2" key="1">
    <citation type="submission" date="2020-06" db="EMBL/GenBank/DDBJ databases">
        <title>Transcriptomic and genomic resources for Thalictrum thalictroides and T. hernandezii: Facilitating candidate gene discovery in an emerging model plant lineage.</title>
        <authorList>
            <person name="Arias T."/>
            <person name="Riano-Pachon D.M."/>
            <person name="Di Stilio V.S."/>
        </authorList>
    </citation>
    <scope>NUCLEOTIDE SEQUENCE [LARGE SCALE GENOMIC DNA]</scope>
    <source>
        <strain evidence="2">cv. WT478/WT964</strain>
        <tissue evidence="1">Leaves</tissue>
    </source>
</reference>
<proteinExistence type="predicted"/>
<organism evidence="1 2">
    <name type="scientific">Thalictrum thalictroides</name>
    <name type="common">Rue-anemone</name>
    <name type="synonym">Anemone thalictroides</name>
    <dbReference type="NCBI Taxonomy" id="46969"/>
    <lineage>
        <taxon>Eukaryota</taxon>
        <taxon>Viridiplantae</taxon>
        <taxon>Streptophyta</taxon>
        <taxon>Embryophyta</taxon>
        <taxon>Tracheophyta</taxon>
        <taxon>Spermatophyta</taxon>
        <taxon>Magnoliopsida</taxon>
        <taxon>Ranunculales</taxon>
        <taxon>Ranunculaceae</taxon>
        <taxon>Thalictroideae</taxon>
        <taxon>Thalictrum</taxon>
    </lineage>
</organism>
<evidence type="ECO:0000313" key="1">
    <source>
        <dbReference type="EMBL" id="KAF5198988.1"/>
    </source>
</evidence>
<comment type="caution">
    <text evidence="1">The sequence shown here is derived from an EMBL/GenBank/DDBJ whole genome shotgun (WGS) entry which is preliminary data.</text>
</comment>